<dbReference type="AlphaFoldDB" id="A0A6C0U4L0"/>
<keyword evidence="1" id="KW-0732">Signal</keyword>
<organism evidence="2 3">
    <name type="scientific">Kineobactrum salinum</name>
    <dbReference type="NCBI Taxonomy" id="2708301"/>
    <lineage>
        <taxon>Bacteria</taxon>
        <taxon>Pseudomonadati</taxon>
        <taxon>Pseudomonadota</taxon>
        <taxon>Gammaproteobacteria</taxon>
        <taxon>Cellvibrionales</taxon>
        <taxon>Halieaceae</taxon>
        <taxon>Kineobactrum</taxon>
    </lineage>
</organism>
<name>A0A6C0U4L0_9GAMM</name>
<keyword evidence="3" id="KW-1185">Reference proteome</keyword>
<feature type="chain" id="PRO_5025363585" evidence="1">
    <location>
        <begin position="25"/>
        <end position="1133"/>
    </location>
</feature>
<protein>
    <submittedName>
        <fullName evidence="2">Uncharacterized protein</fullName>
    </submittedName>
</protein>
<sequence length="1133" mass="120961">MNGLSIWLKVVVLVLGAVSYASHAEDIDIFAGDADVDAGLPNIIFVLDNTANWSRQSQKWPGGNTQGQSEVRAIKLALQDQIGKLNVGFMMFTTQGSANEDGGYVRFNLQALTEDAYGQFSQVLDTVFDGINDSIEKRNSNTAFGNLMADYYNYLAGSNQTYNGSGTPGSLADSEGYTTDYSLFKSPLSTLDVCTNTYLIFIGNPSSSGPTDDSSSNSDRLRALYADAGATAPDALAGGAGSPLPLPGFTTTTTVEPGTPLGPSGSCWKNSEQAQCSIEENAPGGKCEAFEDCACVAVSTNTSGCITTGKPDNRTARFDVEVGGSTSTTVTPTGIDDTTTGRSFNLDDWSKFLFNYGIPVTVEQDDTTVTQHVSVVTYTIDVFNKQQNAAHSGLLFSAAQVGGGRYFQARNEDQLVDAIGGAVSDILSVSTTFAAVTLPLSTTNRTQQDNQVFIGMFRPAPGEKPRWFGNLKTYQIGLFDGVPELADVNLKRAINPLTGFATECAVSFWTEDSGNFWESLGVAPPPRGQCLPSPGTSDWSDLPDGPFVEKGGAAQMVRQAASRGLYTVADGVLAELNAAALGSQTLFDYLVGIAPGINAAGTFEAMPEEGRRPSIHGDVVHSRPLTISYGGDNGVTVFYGSNDGVYRAIDASNGAEKWGLVAPEHFTQFERLYDNHPMIQYTGFVGDDGPDYERKDYFFDGSTGQLVLYNEDSEVELAYIYPTMRRGGRMIYALDVTDPAAAPTFLWSKGCPNLDNDTGCDTGYAGIGQTWSTPVGGYVGGYLAGDNKPQPIIMFGGGYDDCLYEDTADYACDANAKGRGVYIVDGATGQLLRHFQTDGPVVGEVAAVDVPRPIQDGLFEYAYVADARGSLWRIDFTTLSGAYPFAMTTLAPEEWTITKVAETGNRTRRFLNQPAVGVFRERVFVAIGSGDRERPLESNYPYSEDVQNRIYAFIDRPAAPVPDGGISPVDLDGDTMIAVSAPSPDEELPEANPLLGTDGWYMDLPGTGEQIVNQAAIGGGRVFFNTYQPGGVNTGICTRPLGIAKGYGLSLFNPELTEGVEIDGGGMPIPPVIATVRLPNQSPVDCEGDACPPPAPGPVITICIGCEGFKPVEIEPEAAPTRKRIYWTEEVDG</sequence>
<evidence type="ECO:0000313" key="3">
    <source>
        <dbReference type="Proteomes" id="UP000477680"/>
    </source>
</evidence>
<dbReference type="RefSeq" id="WP_163495793.1">
    <property type="nucleotide sequence ID" value="NZ_CP048711.1"/>
</dbReference>
<accession>A0A6C0U4L0</accession>
<evidence type="ECO:0000256" key="1">
    <source>
        <dbReference type="SAM" id="SignalP"/>
    </source>
</evidence>
<dbReference type="KEGG" id="kim:G3T16_14065"/>
<gene>
    <name evidence="2" type="ORF">G3T16_14065</name>
</gene>
<dbReference type="InterPro" id="IPR011047">
    <property type="entry name" value="Quinoprotein_ADH-like_sf"/>
</dbReference>
<evidence type="ECO:0000313" key="2">
    <source>
        <dbReference type="EMBL" id="QIB66359.1"/>
    </source>
</evidence>
<dbReference type="EMBL" id="CP048711">
    <property type="protein sequence ID" value="QIB66359.1"/>
    <property type="molecule type" value="Genomic_DNA"/>
</dbReference>
<feature type="signal peptide" evidence="1">
    <location>
        <begin position="1"/>
        <end position="24"/>
    </location>
</feature>
<reference evidence="2 3" key="1">
    <citation type="submission" date="2020-02" db="EMBL/GenBank/DDBJ databases">
        <title>Genome sequencing for Kineobactrum sp. M2.</title>
        <authorList>
            <person name="Park S.-J."/>
        </authorList>
    </citation>
    <scope>NUCLEOTIDE SEQUENCE [LARGE SCALE GENOMIC DNA]</scope>
    <source>
        <strain evidence="2 3">M2</strain>
    </source>
</reference>
<dbReference type="Proteomes" id="UP000477680">
    <property type="component" value="Chromosome"/>
</dbReference>
<proteinExistence type="predicted"/>
<dbReference type="SUPFAM" id="SSF50998">
    <property type="entry name" value="Quinoprotein alcohol dehydrogenase-like"/>
    <property type="match status" value="1"/>
</dbReference>